<dbReference type="EMBL" id="JBCGDC010000016">
    <property type="protein sequence ID" value="MFB6393034.1"/>
    <property type="molecule type" value="Genomic_DNA"/>
</dbReference>
<dbReference type="InterPro" id="IPR036188">
    <property type="entry name" value="FAD/NAD-bd_sf"/>
</dbReference>
<dbReference type="PRINTS" id="PR00420">
    <property type="entry name" value="RNGMNOXGNASE"/>
</dbReference>
<evidence type="ECO:0000256" key="2">
    <source>
        <dbReference type="ARBA" id="ARBA00023033"/>
    </source>
</evidence>
<evidence type="ECO:0000259" key="3">
    <source>
        <dbReference type="Pfam" id="PF01494"/>
    </source>
</evidence>
<sequence length="395" mass="42325">MKTLIIGGGIAGSALALALHKAGLASEVAEARPDVEDSGGAFLTLAPNGVNALRTLGLGDVPAAAGGFELSGIDFRNSRGRRIGELPGEADQERYGARGVVLRRARLQAALAERARAAGVPYTFDARLERLVEHTDGVRAVFAGGRVVDADIVIGADGVWSTVRRLTWPDAPTPAYTGIVDCGGWTAMPLPDTARQQMIFGRRAFFGYSAHGGLVYWFTNVPHRREPRRGELDRLDQGRWMADIRALHDGDPDPVPAILAAAESSLGAWPIYDLRSLATWHTSRICLIGDAAHATSPSSGQGASLAVEDAAVLARCLRDRASAVAAFDDFVARRRDRAEAIVRMGRRIGDRKVTSAVGSLFRDLMLPTFLRMGAKAGQEQYRYRVDRDGPSGGTS</sequence>
<dbReference type="Proteomes" id="UP001582793">
    <property type="component" value="Unassembled WGS sequence"/>
</dbReference>
<feature type="domain" description="FAD-binding" evidence="3">
    <location>
        <begin position="275"/>
        <end position="343"/>
    </location>
</feature>
<dbReference type="InterPro" id="IPR050493">
    <property type="entry name" value="FAD-dep_Monooxygenase_BioMet"/>
</dbReference>
<accession>A0ABV5CMR5</accession>
<evidence type="ECO:0000256" key="1">
    <source>
        <dbReference type="ARBA" id="ARBA00023002"/>
    </source>
</evidence>
<keyword evidence="2 4" id="KW-0503">Monooxygenase</keyword>
<keyword evidence="1" id="KW-0560">Oxidoreductase</keyword>
<dbReference type="Pfam" id="PF01494">
    <property type="entry name" value="FAD_binding_3"/>
    <property type="match status" value="2"/>
</dbReference>
<organism evidence="4 5">
    <name type="scientific">Polymorphospora lycopeni</name>
    <dbReference type="NCBI Taxonomy" id="3140240"/>
    <lineage>
        <taxon>Bacteria</taxon>
        <taxon>Bacillati</taxon>
        <taxon>Actinomycetota</taxon>
        <taxon>Actinomycetes</taxon>
        <taxon>Micromonosporales</taxon>
        <taxon>Micromonosporaceae</taxon>
        <taxon>Polymorphospora</taxon>
    </lineage>
</organism>
<dbReference type="RefSeq" id="WP_375733669.1">
    <property type="nucleotide sequence ID" value="NZ_JBCGDC010000016.1"/>
</dbReference>
<keyword evidence="5" id="KW-1185">Reference proteome</keyword>
<protein>
    <submittedName>
        <fullName evidence="4">FAD-dependent monooxygenase</fullName>
    </submittedName>
</protein>
<dbReference type="SUPFAM" id="SSF51905">
    <property type="entry name" value="FAD/NAD(P)-binding domain"/>
    <property type="match status" value="1"/>
</dbReference>
<comment type="caution">
    <text evidence="4">The sequence shown here is derived from an EMBL/GenBank/DDBJ whole genome shotgun (WGS) entry which is preliminary data.</text>
</comment>
<evidence type="ECO:0000313" key="5">
    <source>
        <dbReference type="Proteomes" id="UP001582793"/>
    </source>
</evidence>
<dbReference type="InterPro" id="IPR002938">
    <property type="entry name" value="FAD-bd"/>
</dbReference>
<dbReference type="Gene3D" id="3.50.50.60">
    <property type="entry name" value="FAD/NAD(P)-binding domain"/>
    <property type="match status" value="1"/>
</dbReference>
<proteinExistence type="predicted"/>
<feature type="domain" description="FAD-binding" evidence="3">
    <location>
        <begin position="2"/>
        <end position="165"/>
    </location>
</feature>
<gene>
    <name evidence="4" type="ORF">AAFH96_07905</name>
</gene>
<dbReference type="PANTHER" id="PTHR13789:SF309">
    <property type="entry name" value="PUTATIVE (AFU_ORTHOLOGUE AFUA_6G14510)-RELATED"/>
    <property type="match status" value="1"/>
</dbReference>
<dbReference type="GO" id="GO:0004497">
    <property type="term" value="F:monooxygenase activity"/>
    <property type="evidence" value="ECO:0007669"/>
    <property type="project" value="UniProtKB-KW"/>
</dbReference>
<dbReference type="PANTHER" id="PTHR13789">
    <property type="entry name" value="MONOOXYGENASE"/>
    <property type="match status" value="1"/>
</dbReference>
<reference evidence="4 5" key="1">
    <citation type="submission" date="2024-04" db="EMBL/GenBank/DDBJ databases">
        <title>Polymorphospora sp. isolated from Baiyangdian Lake in Xiong'an New Area.</title>
        <authorList>
            <person name="Zhang X."/>
            <person name="Liu J."/>
        </authorList>
    </citation>
    <scope>NUCLEOTIDE SEQUENCE [LARGE SCALE GENOMIC DNA]</scope>
    <source>
        <strain evidence="4 5">2-325</strain>
    </source>
</reference>
<evidence type="ECO:0000313" key="4">
    <source>
        <dbReference type="EMBL" id="MFB6393034.1"/>
    </source>
</evidence>
<name>A0ABV5CMR5_9ACTN</name>